<dbReference type="EMBL" id="BJNH01000047">
    <property type="protein sequence ID" value="GEC27019.1"/>
    <property type="molecule type" value="Genomic_DNA"/>
</dbReference>
<evidence type="ECO:0000313" key="2">
    <source>
        <dbReference type="Proteomes" id="UP000320693"/>
    </source>
</evidence>
<name>A0ABQ0S280_9PSEU</name>
<accession>A0ABQ0S280</accession>
<reference evidence="1 2" key="1">
    <citation type="submission" date="2019-06" db="EMBL/GenBank/DDBJ databases">
        <title>Whole genome shotgun sequence of Pseudonocardia saturnea NBRC 14499.</title>
        <authorList>
            <person name="Hosoyama A."/>
            <person name="Uohara A."/>
            <person name="Ohji S."/>
            <person name="Ichikawa N."/>
        </authorList>
    </citation>
    <scope>NUCLEOTIDE SEQUENCE [LARGE SCALE GENOMIC DNA]</scope>
    <source>
        <strain evidence="1 2">NBRC 14499</strain>
    </source>
</reference>
<organism evidence="1 2">
    <name type="scientific">Pseudonocardia saturnea</name>
    <dbReference type="NCBI Taxonomy" id="33909"/>
    <lineage>
        <taxon>Bacteria</taxon>
        <taxon>Bacillati</taxon>
        <taxon>Actinomycetota</taxon>
        <taxon>Actinomycetes</taxon>
        <taxon>Pseudonocardiales</taxon>
        <taxon>Pseudonocardiaceae</taxon>
        <taxon>Pseudonocardia</taxon>
    </lineage>
</organism>
<comment type="caution">
    <text evidence="1">The sequence shown here is derived from an EMBL/GenBank/DDBJ whole genome shotgun (WGS) entry which is preliminary data.</text>
</comment>
<gene>
    <name evidence="1" type="ORF">PSA01_40480</name>
</gene>
<keyword evidence="2" id="KW-1185">Reference proteome</keyword>
<dbReference type="Proteomes" id="UP000320693">
    <property type="component" value="Unassembled WGS sequence"/>
</dbReference>
<dbReference type="RefSeq" id="WP_125911727.1">
    <property type="nucleotide sequence ID" value="NZ_BJNH01000047.1"/>
</dbReference>
<proteinExistence type="predicted"/>
<protein>
    <submittedName>
        <fullName evidence="1">Uncharacterized protein</fullName>
    </submittedName>
</protein>
<evidence type="ECO:0000313" key="1">
    <source>
        <dbReference type="EMBL" id="GEC27019.1"/>
    </source>
</evidence>
<sequence length="105" mass="11337">MHRMTSRPDRLFVVAERIADRSLRAELLVDSPEGTLVGAVPAGLFPEARADRDPYPWLRLLPGHRGTVFVTGAAVADAAEAAMLARQVGVDEFAMSVPAVELLEV</sequence>